<reference evidence="3 4" key="1">
    <citation type="journal article" date="2019" name="Int. J. Syst. Evol. Microbiol.">
        <title>The Global Catalogue of Microorganisms (GCM) 10K type strain sequencing project: providing services to taxonomists for standard genome sequencing and annotation.</title>
        <authorList>
            <consortium name="The Broad Institute Genomics Platform"/>
            <consortium name="The Broad Institute Genome Sequencing Center for Infectious Disease"/>
            <person name="Wu L."/>
            <person name="Ma J."/>
        </authorList>
    </citation>
    <scope>NUCLEOTIDE SEQUENCE [LARGE SCALE GENOMIC DNA]</scope>
    <source>
        <strain evidence="3 4">JCM 14942</strain>
    </source>
</reference>
<dbReference type="PRINTS" id="PR00080">
    <property type="entry name" value="SDRFAMILY"/>
</dbReference>
<comment type="caution">
    <text evidence="3">The sequence shown here is derived from an EMBL/GenBank/DDBJ whole genome shotgun (WGS) entry which is preliminary data.</text>
</comment>
<dbReference type="PANTHER" id="PTHR42760">
    <property type="entry name" value="SHORT-CHAIN DEHYDROGENASES/REDUCTASES FAMILY MEMBER"/>
    <property type="match status" value="1"/>
</dbReference>
<dbReference type="PROSITE" id="PS00061">
    <property type="entry name" value="ADH_SHORT"/>
    <property type="match status" value="1"/>
</dbReference>
<dbReference type="Pfam" id="PF13561">
    <property type="entry name" value="adh_short_C2"/>
    <property type="match status" value="1"/>
</dbReference>
<gene>
    <name evidence="3" type="ORF">GCM10009788_54730</name>
</gene>
<dbReference type="InterPro" id="IPR036291">
    <property type="entry name" value="NAD(P)-bd_dom_sf"/>
</dbReference>
<dbReference type="SMART" id="SM00822">
    <property type="entry name" value="PKS_KR"/>
    <property type="match status" value="1"/>
</dbReference>
<evidence type="ECO:0000313" key="3">
    <source>
        <dbReference type="EMBL" id="GAA1545387.1"/>
    </source>
</evidence>
<dbReference type="InterPro" id="IPR057326">
    <property type="entry name" value="KR_dom"/>
</dbReference>
<dbReference type="InterPro" id="IPR002347">
    <property type="entry name" value="SDR_fam"/>
</dbReference>
<dbReference type="NCBIfam" id="NF005559">
    <property type="entry name" value="PRK07231.1"/>
    <property type="match status" value="1"/>
</dbReference>
<dbReference type="RefSeq" id="WP_181410669.1">
    <property type="nucleotide sequence ID" value="NZ_BAAAOR010000041.1"/>
</dbReference>
<dbReference type="InterPro" id="IPR020904">
    <property type="entry name" value="Sc_DH/Rdtase_CS"/>
</dbReference>
<protein>
    <submittedName>
        <fullName evidence="3">3-oxoacyl-ACP reductase FabG</fullName>
    </submittedName>
</protein>
<dbReference type="Gene3D" id="3.40.50.720">
    <property type="entry name" value="NAD(P)-binding Rossmann-like Domain"/>
    <property type="match status" value="1"/>
</dbReference>
<comment type="similarity">
    <text evidence="1">Belongs to the short-chain dehydrogenases/reductases (SDR) family.</text>
</comment>
<proteinExistence type="inferred from homology"/>
<name>A0ABN2BQ56_9ACTN</name>
<evidence type="ECO:0000256" key="1">
    <source>
        <dbReference type="ARBA" id="ARBA00006484"/>
    </source>
</evidence>
<sequence>MSAGGLAGRTAVLTGASRGLGAAMARELAARGASVVLLARSLPGLTAVAAEIADAGGSATAIPCDLGDPERVRDVAAAVVADHGPVDVLVNNAGTGWDLSTLETSDADVERVFRVNLFGAMALTRELGRSMVERGSGKVINVSSVGGLVGIPSLSVYGASKAAVAHWTKALAAEWARHGVTVNAVAPGLFLTEMNGDALADEDVRRRVLRDVPLRRFGDPEQLAEIVAFLASRSADYVTGQVLAVDGGMSSAL</sequence>
<evidence type="ECO:0000313" key="4">
    <source>
        <dbReference type="Proteomes" id="UP001500842"/>
    </source>
</evidence>
<dbReference type="PRINTS" id="PR00081">
    <property type="entry name" value="GDHRDH"/>
</dbReference>
<accession>A0ABN2BQ56</accession>
<feature type="domain" description="Ketoreductase" evidence="2">
    <location>
        <begin position="9"/>
        <end position="193"/>
    </location>
</feature>
<dbReference type="Proteomes" id="UP001500842">
    <property type="component" value="Unassembled WGS sequence"/>
</dbReference>
<organism evidence="3 4">
    <name type="scientific">Nocardioides humi</name>
    <dbReference type="NCBI Taxonomy" id="449461"/>
    <lineage>
        <taxon>Bacteria</taxon>
        <taxon>Bacillati</taxon>
        <taxon>Actinomycetota</taxon>
        <taxon>Actinomycetes</taxon>
        <taxon>Propionibacteriales</taxon>
        <taxon>Nocardioidaceae</taxon>
        <taxon>Nocardioides</taxon>
    </lineage>
</organism>
<keyword evidence="4" id="KW-1185">Reference proteome</keyword>
<dbReference type="EMBL" id="BAAAOR010000041">
    <property type="protein sequence ID" value="GAA1545387.1"/>
    <property type="molecule type" value="Genomic_DNA"/>
</dbReference>
<evidence type="ECO:0000259" key="2">
    <source>
        <dbReference type="SMART" id="SM00822"/>
    </source>
</evidence>
<dbReference type="SUPFAM" id="SSF51735">
    <property type="entry name" value="NAD(P)-binding Rossmann-fold domains"/>
    <property type="match status" value="1"/>
</dbReference>
<dbReference type="CDD" id="cd05233">
    <property type="entry name" value="SDR_c"/>
    <property type="match status" value="1"/>
</dbReference>